<dbReference type="OrthoDB" id="682048at2759"/>
<evidence type="ECO:0000256" key="1">
    <source>
        <dbReference type="ARBA" id="ARBA00004609"/>
    </source>
</evidence>
<evidence type="ECO:0000256" key="8">
    <source>
        <dbReference type="ARBA" id="ARBA00023180"/>
    </source>
</evidence>
<dbReference type="PANTHER" id="PTHR32382">
    <property type="entry name" value="FASCICLIN-LIKE ARABINOGALACTAN PROTEIN"/>
    <property type="match status" value="1"/>
</dbReference>
<comment type="subcellular location">
    <subcellularLocation>
        <location evidence="1">Cell membrane</location>
        <topology evidence="1">Lipid-anchor</topology>
        <topology evidence="1">GPI-anchor</topology>
    </subcellularLocation>
</comment>
<feature type="domain" description="FAS1" evidence="13">
    <location>
        <begin position="27"/>
        <end position="141"/>
    </location>
</feature>
<dbReference type="EMBL" id="JACMSC010000001">
    <property type="protein sequence ID" value="KAG6538159.1"/>
    <property type="molecule type" value="Genomic_DNA"/>
</dbReference>
<feature type="region of interest" description="Disordered" evidence="11">
    <location>
        <begin position="338"/>
        <end position="374"/>
    </location>
</feature>
<dbReference type="FunFam" id="2.30.180.10:FF:000008">
    <property type="entry name" value="Fasciclin-like arabinogalactan protein 10"/>
    <property type="match status" value="1"/>
</dbReference>
<gene>
    <name evidence="14" type="ORF">ZIOFF_003270</name>
</gene>
<keyword evidence="6" id="KW-0654">Proteoglycan</keyword>
<evidence type="ECO:0000256" key="2">
    <source>
        <dbReference type="ARBA" id="ARBA00007843"/>
    </source>
</evidence>
<sequence length="403" mass="42896">MRRAIPTALAAAFVVLLVALEAPVARGYNITRILADHPEFSTFNHYLTVTRLANEINRRLTITVLAVDNSGMADLLARHFSILTLRNVLALHVLTDYYGSKKLHQLTHGSTLASSVFQSSGRAIGTTGFINITEHSKGRVTFFSEDAGGAPPVAFVKSIKEMPYNLSILQVSSIMSSPEAEAPVAPPAAVNLTDLMSSKGCREFANLLLATPDVLKTFESNLDVGLTVFCPIDAAVRAFAEKYKNLTAPAKASLLLYHGTPFYYSQQLLKTNNGAFATLATDTHDKKYKYTVGSDGDAITVKTHLVTATITSTLIDQDPVAVYAVDKVLQPRELFKPEDAADAPADAPAASKKHKHGAADSVAGPNEAPSDEAAADNAAFRTGSSGRWLAASAAALAVLVLAV</sequence>
<keyword evidence="4 12" id="KW-0732">Signal</keyword>
<evidence type="ECO:0000313" key="15">
    <source>
        <dbReference type="Proteomes" id="UP000734854"/>
    </source>
</evidence>
<dbReference type="Pfam" id="PF02469">
    <property type="entry name" value="Fasciclin"/>
    <property type="match status" value="2"/>
</dbReference>
<dbReference type="FunFam" id="2.30.180.10:FF:000010">
    <property type="entry name" value="Fasciclin-like arabinogalactan protein 2"/>
    <property type="match status" value="1"/>
</dbReference>
<feature type="domain" description="FAS1" evidence="13">
    <location>
        <begin position="188"/>
        <end position="329"/>
    </location>
</feature>
<evidence type="ECO:0000259" key="13">
    <source>
        <dbReference type="PROSITE" id="PS50213"/>
    </source>
</evidence>
<organism evidence="14 15">
    <name type="scientific">Zingiber officinale</name>
    <name type="common">Ginger</name>
    <name type="synonym">Amomum zingiber</name>
    <dbReference type="NCBI Taxonomy" id="94328"/>
    <lineage>
        <taxon>Eukaryota</taxon>
        <taxon>Viridiplantae</taxon>
        <taxon>Streptophyta</taxon>
        <taxon>Embryophyta</taxon>
        <taxon>Tracheophyta</taxon>
        <taxon>Spermatophyta</taxon>
        <taxon>Magnoliopsida</taxon>
        <taxon>Liliopsida</taxon>
        <taxon>Zingiberales</taxon>
        <taxon>Zingiberaceae</taxon>
        <taxon>Zingiber</taxon>
    </lineage>
</organism>
<keyword evidence="3" id="KW-1003">Cell membrane</keyword>
<dbReference type="GO" id="GO:0005886">
    <property type="term" value="C:plasma membrane"/>
    <property type="evidence" value="ECO:0007669"/>
    <property type="project" value="UniProtKB-SubCell"/>
</dbReference>
<dbReference type="AlphaFoldDB" id="A0A8J5INA7"/>
<name>A0A8J5INA7_ZINOF</name>
<dbReference type="PANTHER" id="PTHR32382:SF4">
    <property type="entry name" value="FASCICLIN-LIKE ARABINOGALACTAN PROTEIN 1"/>
    <property type="match status" value="1"/>
</dbReference>
<keyword evidence="9" id="KW-0449">Lipoprotein</keyword>
<comment type="caution">
    <text evidence="14">The sequence shown here is derived from an EMBL/GenBank/DDBJ whole genome shotgun (WGS) entry which is preliminary data.</text>
</comment>
<keyword evidence="5" id="KW-0677">Repeat</keyword>
<evidence type="ECO:0000256" key="12">
    <source>
        <dbReference type="SAM" id="SignalP"/>
    </source>
</evidence>
<dbReference type="SMART" id="SM00554">
    <property type="entry name" value="FAS1"/>
    <property type="match status" value="2"/>
</dbReference>
<keyword evidence="8" id="KW-0325">Glycoprotein</keyword>
<evidence type="ECO:0000256" key="10">
    <source>
        <dbReference type="ARBA" id="ARBA00024686"/>
    </source>
</evidence>
<evidence type="ECO:0000256" key="11">
    <source>
        <dbReference type="SAM" id="MobiDB-lite"/>
    </source>
</evidence>
<evidence type="ECO:0000256" key="7">
    <source>
        <dbReference type="ARBA" id="ARBA00023136"/>
    </source>
</evidence>
<comment type="similarity">
    <text evidence="2">Belongs to the fasciclin-like AGP family.</text>
</comment>
<evidence type="ECO:0000256" key="6">
    <source>
        <dbReference type="ARBA" id="ARBA00022974"/>
    </source>
</evidence>
<dbReference type="InterPro" id="IPR000782">
    <property type="entry name" value="FAS1_domain"/>
</dbReference>
<evidence type="ECO:0000256" key="9">
    <source>
        <dbReference type="ARBA" id="ARBA00023288"/>
    </source>
</evidence>
<feature type="chain" id="PRO_5035252561" description="FAS1 domain-containing protein" evidence="12">
    <location>
        <begin position="28"/>
        <end position="403"/>
    </location>
</feature>
<accession>A0A8J5INA7</accession>
<keyword evidence="7" id="KW-0472">Membrane</keyword>
<reference evidence="14 15" key="1">
    <citation type="submission" date="2020-08" db="EMBL/GenBank/DDBJ databases">
        <title>Plant Genome Project.</title>
        <authorList>
            <person name="Zhang R.-G."/>
        </authorList>
    </citation>
    <scope>NUCLEOTIDE SEQUENCE [LARGE SCALE GENOMIC DNA]</scope>
    <source>
        <tissue evidence="14">Rhizome</tissue>
    </source>
</reference>
<feature type="signal peptide" evidence="12">
    <location>
        <begin position="1"/>
        <end position="27"/>
    </location>
</feature>
<evidence type="ECO:0000256" key="3">
    <source>
        <dbReference type="ARBA" id="ARBA00022475"/>
    </source>
</evidence>
<evidence type="ECO:0000313" key="14">
    <source>
        <dbReference type="EMBL" id="KAG6538159.1"/>
    </source>
</evidence>
<proteinExistence type="inferred from homology"/>
<evidence type="ECO:0000256" key="5">
    <source>
        <dbReference type="ARBA" id="ARBA00022737"/>
    </source>
</evidence>
<dbReference type="PROSITE" id="PS50213">
    <property type="entry name" value="FAS1"/>
    <property type="match status" value="2"/>
</dbReference>
<keyword evidence="15" id="KW-1185">Reference proteome</keyword>
<comment type="function">
    <text evidence="10">May be a cell surface adhesion protein.</text>
</comment>
<dbReference type="InterPro" id="IPR033254">
    <property type="entry name" value="Plant_FLA"/>
</dbReference>
<protein>
    <recommendedName>
        <fullName evidence="13">FAS1 domain-containing protein</fullName>
    </recommendedName>
</protein>
<evidence type="ECO:0000256" key="4">
    <source>
        <dbReference type="ARBA" id="ARBA00022729"/>
    </source>
</evidence>
<dbReference type="Proteomes" id="UP000734854">
    <property type="component" value="Unassembled WGS sequence"/>
</dbReference>